<proteinExistence type="predicted"/>
<evidence type="ECO:0000256" key="2">
    <source>
        <dbReference type="ARBA" id="ARBA00022729"/>
    </source>
</evidence>
<dbReference type="Proteomes" id="UP000184192">
    <property type="component" value="Unassembled WGS sequence"/>
</dbReference>
<keyword evidence="2 3" id="KW-0732">Signal</keyword>
<feature type="domain" description="Imelysin-like" evidence="4">
    <location>
        <begin position="32"/>
        <end position="174"/>
    </location>
</feature>
<dbReference type="eggNOG" id="COG3489">
    <property type="taxonomic scope" value="Bacteria"/>
</dbReference>
<name>A0A1M6BU89_9BACE</name>
<evidence type="ECO:0000313" key="6">
    <source>
        <dbReference type="Proteomes" id="UP000184192"/>
    </source>
</evidence>
<organism evidence="5 6">
    <name type="scientific">Bacteroides stercorirosoris</name>
    <dbReference type="NCBI Taxonomy" id="871324"/>
    <lineage>
        <taxon>Bacteria</taxon>
        <taxon>Pseudomonadati</taxon>
        <taxon>Bacteroidota</taxon>
        <taxon>Bacteroidia</taxon>
        <taxon>Bacteroidales</taxon>
        <taxon>Bacteroidaceae</taxon>
        <taxon>Bacteroides</taxon>
    </lineage>
</organism>
<feature type="chain" id="PRO_5009916147" evidence="3">
    <location>
        <begin position="23"/>
        <end position="273"/>
    </location>
</feature>
<evidence type="ECO:0000256" key="3">
    <source>
        <dbReference type="SAM" id="SignalP"/>
    </source>
</evidence>
<gene>
    <name evidence="5" type="ORF">SAMN05444350_103159</name>
</gene>
<dbReference type="PROSITE" id="PS51257">
    <property type="entry name" value="PROKAR_LIPOPROTEIN"/>
    <property type="match status" value="1"/>
</dbReference>
<reference evidence="6" key="1">
    <citation type="submission" date="2016-11" db="EMBL/GenBank/DDBJ databases">
        <authorList>
            <person name="Varghese N."/>
            <person name="Submissions S."/>
        </authorList>
    </citation>
    <scope>NUCLEOTIDE SEQUENCE [LARGE SCALE GENOMIC DNA]</scope>
    <source>
        <strain evidence="6">DSM 26884</strain>
    </source>
</reference>
<comment type="subcellular location">
    <subcellularLocation>
        <location evidence="1">Cell envelope</location>
    </subcellularLocation>
</comment>
<sequence>MKKFFYWSALALGLMFTTTACSDDDTTDVDAKNLDYTPENASSWGNYMRVVAQLLVNDVTTLYDDWAVKYNEGDSYANFFKNQDALTSVEQLIDGCVDIANEVGTAKIGDPYDLFVGKNEEKALYAVESWYSWHSREDYRNNIYSIRNAYYGTRTGVIGESSLSKAVAAVNDNLLGIQNFYLSLYGLKKKSIMNTLELEAYKAELAREVLNINNQEVLDTIKDVIRKSEELTNTPYRMGVREARKLLQDSEKRFEEGEYVSEEEMEEFYNALQ</sequence>
<accession>A0A1M6BU89</accession>
<dbReference type="Gene3D" id="1.20.1420.20">
    <property type="entry name" value="M75 peptidase, HXXE motif"/>
    <property type="match status" value="1"/>
</dbReference>
<evidence type="ECO:0000256" key="1">
    <source>
        <dbReference type="ARBA" id="ARBA00004196"/>
    </source>
</evidence>
<feature type="signal peptide" evidence="3">
    <location>
        <begin position="1"/>
        <end position="22"/>
    </location>
</feature>
<keyword evidence="6" id="KW-1185">Reference proteome</keyword>
<evidence type="ECO:0000259" key="4">
    <source>
        <dbReference type="Pfam" id="PF09375"/>
    </source>
</evidence>
<dbReference type="EMBL" id="FQZN01000003">
    <property type="protein sequence ID" value="SHI52325.1"/>
    <property type="molecule type" value="Genomic_DNA"/>
</dbReference>
<dbReference type="InterPro" id="IPR018976">
    <property type="entry name" value="Imelysin-like"/>
</dbReference>
<dbReference type="Pfam" id="PF09375">
    <property type="entry name" value="Peptidase_M75"/>
    <property type="match status" value="1"/>
</dbReference>
<dbReference type="InterPro" id="IPR038352">
    <property type="entry name" value="Imelysin_sf"/>
</dbReference>
<evidence type="ECO:0000313" key="5">
    <source>
        <dbReference type="EMBL" id="SHI52325.1"/>
    </source>
</evidence>
<dbReference type="GO" id="GO:0030313">
    <property type="term" value="C:cell envelope"/>
    <property type="evidence" value="ECO:0007669"/>
    <property type="project" value="UniProtKB-SubCell"/>
</dbReference>
<dbReference type="AlphaFoldDB" id="A0A1M6BU89"/>
<protein>
    <submittedName>
        <fullName evidence="5">Imelysin</fullName>
    </submittedName>
</protein>